<organism evidence="1 2">
    <name type="scientific">Persicirhabdus sediminis</name>
    <dbReference type="NCBI Taxonomy" id="454144"/>
    <lineage>
        <taxon>Bacteria</taxon>
        <taxon>Pseudomonadati</taxon>
        <taxon>Verrucomicrobiota</taxon>
        <taxon>Verrucomicrobiia</taxon>
        <taxon>Verrucomicrobiales</taxon>
        <taxon>Verrucomicrobiaceae</taxon>
        <taxon>Persicirhabdus</taxon>
    </lineage>
</organism>
<gene>
    <name evidence="1" type="ORF">JIN82_08475</name>
</gene>
<dbReference type="PROSITE" id="PS51257">
    <property type="entry name" value="PROKAR_LIPOPROTEIN"/>
    <property type="match status" value="1"/>
</dbReference>
<sequence>MMKNWITLGTAAAVALTSASCGKNDSNEQQGDAKTSKKLDVVELVEEVKVAEVVEVVEGFSFPEVDAEHVHMHKLLANAMSYIDPKHGLIDEASGYPLEGWNQDPSRGLYLRSFTQLTSMGEWVEVLANIAAGYADNPYVSRERALEKLEHTVNTLLADQQDPAVSSKGLLGNFLGLKDGKRLGPLGEDVSKSELVEVFGQEKAAAIWGALAERGWITPVQGGKEGKIKRGAEYGARHFTGPLEPFAADAGKIMEILDERVVKVIWGDNVNLTSSVAKAAGALMHPQLKDNAKAAELVAKMEQFINAQKDGYIDLFNPETDTFTFGKDASRDQFVGWEDMDGNWVVGHQNYFINEFRGPFMFCFLKYGWPINSIKNASFKMMPYRMADGRELYTLATWHGSSFQALGLTQFMNELSYPGWAQNMKNQVAIEVDFATKLGNPGFLSESYSGRGVEYTGDVGVPDIAVSQDERITDAPSLYTLGVSYMVAPEKIENFLKANWQGVSALFTDHGPWEGTLTSTGEPIKFQTSAHTMSLILGGINTGNINMQRYLAAHGLADQLVEFNKPGDAFNFFSPGTQHIVWTASGDALEIKHEGQSFNLHGEKVRFGGVSMVMPNEQGHNLSNGTLKISYQAAEPMPKSLMIVKRAANLPIKPIAFENEIFTRFDKTEGDEVKTIEVPLPGTPNLHNVKELVLVFGEENVFRPIDLTIKQMEFIPAGE</sequence>
<reference evidence="1" key="1">
    <citation type="submission" date="2021-01" db="EMBL/GenBank/DDBJ databases">
        <title>Modified the classification status of verrucomicrobia.</title>
        <authorList>
            <person name="Feng X."/>
        </authorList>
    </citation>
    <scope>NUCLEOTIDE SEQUENCE</scope>
    <source>
        <strain evidence="1">_KCTC 22039</strain>
    </source>
</reference>
<keyword evidence="2" id="KW-1185">Reference proteome</keyword>
<dbReference type="EMBL" id="JAENIM010000039">
    <property type="protein sequence ID" value="MBK1791184.1"/>
    <property type="molecule type" value="Genomic_DNA"/>
</dbReference>
<proteinExistence type="predicted"/>
<comment type="caution">
    <text evidence="1">The sequence shown here is derived from an EMBL/GenBank/DDBJ whole genome shotgun (WGS) entry which is preliminary data.</text>
</comment>
<protein>
    <submittedName>
        <fullName evidence="1">Uncharacterized protein</fullName>
    </submittedName>
</protein>
<name>A0A8J7MCK2_9BACT</name>
<dbReference type="Proteomes" id="UP000624703">
    <property type="component" value="Unassembled WGS sequence"/>
</dbReference>
<dbReference type="AlphaFoldDB" id="A0A8J7MCK2"/>
<accession>A0A8J7MCK2</accession>
<dbReference type="RefSeq" id="WP_200311198.1">
    <property type="nucleotide sequence ID" value="NZ_JAENIM010000039.1"/>
</dbReference>
<evidence type="ECO:0000313" key="2">
    <source>
        <dbReference type="Proteomes" id="UP000624703"/>
    </source>
</evidence>
<evidence type="ECO:0000313" key="1">
    <source>
        <dbReference type="EMBL" id="MBK1791184.1"/>
    </source>
</evidence>